<keyword evidence="2" id="KW-1185">Reference proteome</keyword>
<dbReference type="RefSeq" id="XP_012649497.1">
    <property type="nucleotide sequence ID" value="XM_012794043.1"/>
</dbReference>
<dbReference type="Proteomes" id="UP000002899">
    <property type="component" value="Chromosome III"/>
</dbReference>
<dbReference type="AlphaFoldDB" id="A0A0K3AV70"/>
<protein>
    <submittedName>
        <fullName evidence="1">Appr-1-p processing domain protein</fullName>
    </submittedName>
</protein>
<evidence type="ECO:0000313" key="1">
    <source>
        <dbReference type="EMBL" id="CTQ41486.1"/>
    </source>
</evidence>
<dbReference type="GeneID" id="24425534"/>
<reference evidence="1 2" key="2">
    <citation type="journal article" date="2013" name="PLoS ONE">
        <title>Whole genome mapping and re-organization of the nuclear and mitochondrial genomes of Babesia microti isolates.</title>
        <authorList>
            <person name="Cornillot E."/>
            <person name="Dassouli A."/>
            <person name="Garg A."/>
            <person name="Pachikara N."/>
            <person name="Randazzo S."/>
            <person name="Depoix D."/>
            <person name="Carcy B."/>
            <person name="Delbecq S."/>
            <person name="Frutos R."/>
            <person name="Silva J.C."/>
            <person name="Sutton R."/>
            <person name="Krause P.J."/>
            <person name="Mamoun C.B."/>
        </authorList>
    </citation>
    <scope>NUCLEOTIDE SEQUENCE [LARGE SCALE GENOMIC DNA]</scope>
    <source>
        <strain evidence="1 2">RI</strain>
    </source>
</reference>
<name>A0A0K3AV70_BABMR</name>
<dbReference type="KEGG" id="bmic:BMR1_03g04435"/>
<reference evidence="1 2" key="3">
    <citation type="journal article" date="2016" name="Sci. Rep.">
        <title>Genome-wide diversity and gene expression profiling of Babesia microti isolates identify polymorphic genes that mediate host-pathogen interactions.</title>
        <authorList>
            <person name="Silva J.C."/>
            <person name="Cornillot E."/>
            <person name="McCracken C."/>
            <person name="Usmani-Brown S."/>
            <person name="Dwivedi A."/>
            <person name="Ifeonu O.O."/>
            <person name="Crabtree J."/>
            <person name="Gotia H.T."/>
            <person name="Virji A.Z."/>
            <person name="Reynes C."/>
            <person name="Colinge J."/>
            <person name="Kumar V."/>
            <person name="Lawres L."/>
            <person name="Pazzi J.E."/>
            <person name="Pablo J.V."/>
            <person name="Hung C."/>
            <person name="Brancato J."/>
            <person name="Kumari P."/>
            <person name="Orvis J."/>
            <person name="Tretina K."/>
            <person name="Chibucos M."/>
            <person name="Ott S."/>
            <person name="Sadzewicz L."/>
            <person name="Sengamalay N."/>
            <person name="Shetty A.C."/>
            <person name="Su Q."/>
            <person name="Tallon L."/>
            <person name="Fraser C.M."/>
            <person name="Frutos R."/>
            <person name="Molina D.M."/>
            <person name="Krause P.J."/>
            <person name="Ben Mamoun C."/>
        </authorList>
    </citation>
    <scope>NUCLEOTIDE SEQUENCE [LARGE SCALE GENOMIC DNA]</scope>
    <source>
        <strain evidence="1 2">RI</strain>
    </source>
</reference>
<accession>A0A0K3AV70</accession>
<sequence length="225" mass="26009">MKKILQSLVDVCEGNVWNLDFQNCTHKVVSATSLPCFFTPEPHKYSINLSKISLYFGDWRFVKASAVLMGSKRNFMSKFLSQLGNNVEETKNFNGKINHCCNFSNCNSDHILYTNIDICQNYQVDKQIQLAIETCISNRWESLVIPEQLIGYEPTPLYNSAYQCIDLIVKSTRDYIENKTKIESKDSVKDASRLERIVFCTTSNSTWKLYNSLIPWHFTNLTQQI</sequence>
<organism evidence="1 2">
    <name type="scientific">Babesia microti (strain RI)</name>
    <dbReference type="NCBI Taxonomy" id="1133968"/>
    <lineage>
        <taxon>Eukaryota</taxon>
        <taxon>Sar</taxon>
        <taxon>Alveolata</taxon>
        <taxon>Apicomplexa</taxon>
        <taxon>Aconoidasida</taxon>
        <taxon>Piroplasmida</taxon>
        <taxon>Babesiidae</taxon>
        <taxon>Babesia</taxon>
    </lineage>
</organism>
<dbReference type="EMBL" id="LN871598">
    <property type="protein sequence ID" value="CTQ41486.1"/>
    <property type="molecule type" value="Genomic_DNA"/>
</dbReference>
<reference evidence="1 2" key="1">
    <citation type="journal article" date="2012" name="Nucleic Acids Res.">
        <title>Sequencing of the smallest Apicomplexan genome from the human pathogen Babesia microti.</title>
        <authorList>
            <person name="Cornillot E."/>
            <person name="Hadj-Kaddour K."/>
            <person name="Dassouli A."/>
            <person name="Noel B."/>
            <person name="Ranwez V."/>
            <person name="Vacherie B."/>
            <person name="Augagneur Y."/>
            <person name="Bres V."/>
            <person name="Duclos A."/>
            <person name="Randazzo S."/>
            <person name="Carcy B."/>
            <person name="Debierre-Grockiego F."/>
            <person name="Delbecq S."/>
            <person name="Moubri-Menage K."/>
            <person name="Shams-Eldin H."/>
            <person name="Usmani-Brown S."/>
            <person name="Bringaud F."/>
            <person name="Wincker P."/>
            <person name="Vivares C.P."/>
            <person name="Schwarz R.T."/>
            <person name="Schetters T.P."/>
            <person name="Krause P.J."/>
            <person name="Gorenflot A."/>
            <person name="Berry V."/>
            <person name="Barbe V."/>
            <person name="Ben Mamoun C."/>
        </authorList>
    </citation>
    <scope>NUCLEOTIDE SEQUENCE [LARGE SCALE GENOMIC DNA]</scope>
    <source>
        <strain evidence="1 2">RI</strain>
    </source>
</reference>
<evidence type="ECO:0000313" key="2">
    <source>
        <dbReference type="Proteomes" id="UP000002899"/>
    </source>
</evidence>
<proteinExistence type="predicted"/>
<dbReference type="VEuPathDB" id="PiroplasmaDB:BMR1_03g04435"/>
<gene>
    <name evidence="1" type="ORF">BMR1_03g04435</name>
</gene>